<keyword evidence="5 9" id="KW-0479">Metal-binding</keyword>
<feature type="binding site" evidence="9">
    <location>
        <position position="209"/>
    </location>
    <ligand>
        <name>Zn(2+)</name>
        <dbReference type="ChEBI" id="CHEBI:29105"/>
        <label>2</label>
        <note>catalytic</note>
    </ligand>
</feature>
<dbReference type="AlphaFoldDB" id="A0A832VN18"/>
<feature type="binding site" evidence="9">
    <location>
        <position position="65"/>
    </location>
    <ligand>
        <name>Zn(2+)</name>
        <dbReference type="ChEBI" id="CHEBI:29105"/>
        <label>2</label>
        <note>catalytic</note>
    </ligand>
</feature>
<evidence type="ECO:0000313" key="12">
    <source>
        <dbReference type="Proteomes" id="UP000600363"/>
    </source>
</evidence>
<dbReference type="EMBL" id="DUIH01000014">
    <property type="protein sequence ID" value="HIH69871.1"/>
    <property type="molecule type" value="Genomic_DNA"/>
</dbReference>
<feature type="binding site" evidence="9">
    <location>
        <position position="209"/>
    </location>
    <ligand>
        <name>Zn(2+)</name>
        <dbReference type="ChEBI" id="CHEBI:29105"/>
        <label>1</label>
        <note>catalytic</note>
    </ligand>
</feature>
<dbReference type="PANTHER" id="PTHR46018">
    <property type="entry name" value="ZINC PHOSPHODIESTERASE ELAC PROTEIN 1"/>
    <property type="match status" value="1"/>
</dbReference>
<dbReference type="InterPro" id="IPR013471">
    <property type="entry name" value="RNase_Z/BN"/>
</dbReference>
<evidence type="ECO:0000256" key="6">
    <source>
        <dbReference type="ARBA" id="ARBA00022759"/>
    </source>
</evidence>
<gene>
    <name evidence="9" type="primary">rnz</name>
    <name evidence="11" type="ORF">HA299_04540</name>
</gene>
<dbReference type="InterPro" id="IPR036866">
    <property type="entry name" value="RibonucZ/Hydroxyglut_hydro"/>
</dbReference>
<dbReference type="Pfam" id="PF12706">
    <property type="entry name" value="Lactamase_B_2"/>
    <property type="match status" value="1"/>
</dbReference>
<dbReference type="Proteomes" id="UP000600363">
    <property type="component" value="Unassembled WGS sequence"/>
</dbReference>
<evidence type="ECO:0000256" key="9">
    <source>
        <dbReference type="HAMAP-Rule" id="MF_01818"/>
    </source>
</evidence>
<dbReference type="SUPFAM" id="SSF56281">
    <property type="entry name" value="Metallo-hydrolase/oxidoreductase"/>
    <property type="match status" value="1"/>
</dbReference>
<evidence type="ECO:0000256" key="7">
    <source>
        <dbReference type="ARBA" id="ARBA00022801"/>
    </source>
</evidence>
<evidence type="ECO:0000256" key="5">
    <source>
        <dbReference type="ARBA" id="ARBA00022723"/>
    </source>
</evidence>
<dbReference type="GO" id="GO:0008270">
    <property type="term" value="F:zinc ion binding"/>
    <property type="evidence" value="ECO:0007669"/>
    <property type="project" value="UniProtKB-UniRule"/>
</dbReference>
<keyword evidence="7 9" id="KW-0378">Hydrolase</keyword>
<feature type="binding site" evidence="9">
    <location>
        <position position="138"/>
    </location>
    <ligand>
        <name>Zn(2+)</name>
        <dbReference type="ChEBI" id="CHEBI:29105"/>
        <label>1</label>
        <note>catalytic</note>
    </ligand>
</feature>
<comment type="caution">
    <text evidence="11">The sequence shown here is derived from an EMBL/GenBank/DDBJ whole genome shotgun (WGS) entry which is preliminary data.</text>
</comment>
<dbReference type="RefSeq" id="WP_042686565.1">
    <property type="nucleotide sequence ID" value="NZ_DUIH01000014.1"/>
</dbReference>
<feature type="binding site" evidence="9">
    <location>
        <position position="66"/>
    </location>
    <ligand>
        <name>Zn(2+)</name>
        <dbReference type="ChEBI" id="CHEBI:29105"/>
        <label>2</label>
        <note>catalytic</note>
    </ligand>
</feature>
<dbReference type="FunFam" id="3.60.15.10:FF:000002">
    <property type="entry name" value="Ribonuclease Z"/>
    <property type="match status" value="1"/>
</dbReference>
<dbReference type="GO" id="GO:0042781">
    <property type="term" value="F:3'-tRNA processing endoribonuclease activity"/>
    <property type="evidence" value="ECO:0007669"/>
    <property type="project" value="UniProtKB-UniRule"/>
</dbReference>
<dbReference type="NCBIfam" id="TIGR02651">
    <property type="entry name" value="RNase_Z"/>
    <property type="match status" value="1"/>
</dbReference>
<feature type="active site" description="Proton acceptor" evidence="9">
    <location>
        <position position="65"/>
    </location>
</feature>
<dbReference type="NCBIfam" id="NF000801">
    <property type="entry name" value="PRK00055.1-3"/>
    <property type="match status" value="1"/>
</dbReference>
<evidence type="ECO:0000256" key="1">
    <source>
        <dbReference type="ARBA" id="ARBA00000402"/>
    </source>
</evidence>
<dbReference type="Pfam" id="PF23023">
    <property type="entry name" value="Anti-Pycsar_Apyc1"/>
    <property type="match status" value="1"/>
</dbReference>
<evidence type="ECO:0000256" key="3">
    <source>
        <dbReference type="ARBA" id="ARBA00022694"/>
    </source>
</evidence>
<keyword evidence="3 9" id="KW-0819">tRNA processing</keyword>
<dbReference type="SMART" id="SM00849">
    <property type="entry name" value="Lactamase_B"/>
    <property type="match status" value="1"/>
</dbReference>
<accession>A0A832VN18</accession>
<reference evidence="11" key="1">
    <citation type="journal article" date="2020" name="bioRxiv">
        <title>A rank-normalized archaeal taxonomy based on genome phylogeny resolves widespread incomplete and uneven classifications.</title>
        <authorList>
            <person name="Rinke C."/>
            <person name="Chuvochina M."/>
            <person name="Mussig A.J."/>
            <person name="Chaumeil P.-A."/>
            <person name="Waite D.W."/>
            <person name="Whitman W.B."/>
            <person name="Parks D.H."/>
            <person name="Hugenholtz P."/>
        </authorList>
    </citation>
    <scope>NUCLEOTIDE SEQUENCE</scope>
    <source>
        <strain evidence="11">UBA12518</strain>
    </source>
</reference>
<dbReference type="CDD" id="cd07717">
    <property type="entry name" value="RNaseZ_ZiPD-like_MBL-fold"/>
    <property type="match status" value="1"/>
</dbReference>
<keyword evidence="4 9" id="KW-0540">Nuclease</keyword>
<protein>
    <recommendedName>
        <fullName evidence="9">Ribonuclease Z</fullName>
        <shortName evidence="9">RNase Z</shortName>
        <ecNumber evidence="9">3.1.26.11</ecNumber>
    </recommendedName>
    <alternativeName>
        <fullName evidence="9">tRNA 3 endonuclease</fullName>
    </alternativeName>
    <alternativeName>
        <fullName evidence="9">tRNase Z</fullName>
    </alternativeName>
</protein>
<dbReference type="Gene3D" id="3.60.15.10">
    <property type="entry name" value="Ribonuclease Z/Hydroxyacylglutathione hydrolase-like"/>
    <property type="match status" value="1"/>
</dbReference>
<dbReference type="GO" id="GO:0042802">
    <property type="term" value="F:identical protein binding"/>
    <property type="evidence" value="ECO:0007669"/>
    <property type="project" value="UniProtKB-ARBA"/>
</dbReference>
<keyword evidence="8 9" id="KW-0862">Zinc</keyword>
<feature type="binding site" evidence="9">
    <location>
        <position position="63"/>
    </location>
    <ligand>
        <name>Zn(2+)</name>
        <dbReference type="ChEBI" id="CHEBI:29105"/>
        <label>1</label>
        <note>catalytic</note>
    </ligand>
</feature>
<evidence type="ECO:0000256" key="2">
    <source>
        <dbReference type="ARBA" id="ARBA00011738"/>
    </source>
</evidence>
<name>A0A832VN18_9EURY</name>
<comment type="catalytic activity">
    <reaction evidence="1 9">
        <text>Endonucleolytic cleavage of RNA, removing extra 3' nucleotides from tRNA precursor, generating 3' termini of tRNAs. A 3'-hydroxy group is left at the tRNA terminus and a 5'-phosphoryl group is left at the trailer molecule.</text>
        <dbReference type="EC" id="3.1.26.11"/>
    </reaction>
</comment>
<evidence type="ECO:0000259" key="10">
    <source>
        <dbReference type="SMART" id="SM00849"/>
    </source>
</evidence>
<evidence type="ECO:0000256" key="4">
    <source>
        <dbReference type="ARBA" id="ARBA00022722"/>
    </source>
</evidence>
<comment type="function">
    <text evidence="9">Zinc phosphodiesterase, which displays some tRNA 3'-processing endonuclease activity. Probably involved in tRNA maturation, by removing a 3'-trailer from precursor tRNA.</text>
</comment>
<comment type="cofactor">
    <cofactor evidence="9">
        <name>Zn(2+)</name>
        <dbReference type="ChEBI" id="CHEBI:29105"/>
    </cofactor>
    <text evidence="9">Binds 2 Zn(2+) ions.</text>
</comment>
<keyword evidence="6 9" id="KW-0255">Endonuclease</keyword>
<feature type="binding site" evidence="9">
    <location>
        <position position="61"/>
    </location>
    <ligand>
        <name>Zn(2+)</name>
        <dbReference type="ChEBI" id="CHEBI:29105"/>
        <label>1</label>
        <note>catalytic</note>
    </ligand>
</feature>
<dbReference type="InterPro" id="IPR001279">
    <property type="entry name" value="Metallo-B-lactamas"/>
</dbReference>
<dbReference type="HAMAP" id="MF_01818">
    <property type="entry name" value="RNase_Z_BN"/>
    <property type="match status" value="1"/>
</dbReference>
<evidence type="ECO:0000313" key="11">
    <source>
        <dbReference type="EMBL" id="HIH69871.1"/>
    </source>
</evidence>
<dbReference type="EC" id="3.1.26.11" evidence="9"/>
<evidence type="ECO:0000256" key="8">
    <source>
        <dbReference type="ARBA" id="ARBA00022833"/>
    </source>
</evidence>
<comment type="subunit">
    <text evidence="2 9">Homodimer.</text>
</comment>
<proteinExistence type="inferred from homology"/>
<sequence>MLRITFLGTAGSMPTPGRNPSAITVNTEHEMLLLDCGEGAQQQMMRAKTGFGKLTSIFITHFHADHILGIPGLIQTLSFLGRTEPLHVYGPRGMHRFKQMFELMGFFKSKFEVCTHELAPGDEVRLRGYTMRVFRTLHNVPSIGYALVEDERRGRFDRYKAEHVLGIPPGPLYSRLHRGEAIEWQGRTIHPSEVVGAPRRGRKVVYTGDTRPCDELCEAAKNADVLIHDSTFGLEHAQLAKEVMHSTATEAAEMAKRVNAKRLILTHISARYSDDVQPLLDEARKVFAHTDVAFDLMSIDVPYPE</sequence>
<feature type="domain" description="Metallo-beta-lactamase" evidence="10">
    <location>
        <begin position="19"/>
        <end position="236"/>
    </location>
</feature>
<feature type="binding site" evidence="9">
    <location>
        <position position="267"/>
    </location>
    <ligand>
        <name>Zn(2+)</name>
        <dbReference type="ChEBI" id="CHEBI:29105"/>
        <label>2</label>
        <note>catalytic</note>
    </ligand>
</feature>
<comment type="similarity">
    <text evidence="9">Belongs to the RNase Z family.</text>
</comment>
<dbReference type="PANTHER" id="PTHR46018:SF2">
    <property type="entry name" value="ZINC PHOSPHODIESTERASE ELAC PROTEIN 1"/>
    <property type="match status" value="1"/>
</dbReference>
<organism evidence="11 12">
    <name type="scientific">Methermicoccus shengliensis</name>
    <dbReference type="NCBI Taxonomy" id="660064"/>
    <lineage>
        <taxon>Archaea</taxon>
        <taxon>Methanobacteriati</taxon>
        <taxon>Methanobacteriota</taxon>
        <taxon>Stenosarchaea group</taxon>
        <taxon>Methanomicrobia</taxon>
        <taxon>Methanosarcinales</taxon>
        <taxon>Methermicoccaceae</taxon>
        <taxon>Methermicoccus</taxon>
    </lineage>
</organism>